<evidence type="ECO:0000313" key="2">
    <source>
        <dbReference type="Proteomes" id="UP000324260"/>
    </source>
</evidence>
<protein>
    <submittedName>
        <fullName evidence="1">Uncharacterized protein</fullName>
    </submittedName>
</protein>
<dbReference type="OrthoDB" id="6169963at2"/>
<comment type="caution">
    <text evidence="1">The sequence shown here is derived from an EMBL/GenBank/DDBJ whole genome shotgun (WGS) entry which is preliminary data.</text>
</comment>
<dbReference type="EMBL" id="VTPU01000001">
    <property type="protein sequence ID" value="TZG41304.1"/>
    <property type="molecule type" value="Genomic_DNA"/>
</dbReference>
<gene>
    <name evidence="1" type="ORF">FZZ93_01170</name>
</gene>
<keyword evidence="2" id="KW-1185">Reference proteome</keyword>
<dbReference type="AlphaFoldDB" id="A0A5D9DBJ3"/>
<dbReference type="Proteomes" id="UP000324260">
    <property type="component" value="Unassembled WGS sequence"/>
</dbReference>
<organism evidence="1 2">
    <name type="scientific">Halomonas eurihalina</name>
    <dbReference type="NCBI Taxonomy" id="42566"/>
    <lineage>
        <taxon>Bacteria</taxon>
        <taxon>Pseudomonadati</taxon>
        <taxon>Pseudomonadota</taxon>
        <taxon>Gammaproteobacteria</taxon>
        <taxon>Oceanospirillales</taxon>
        <taxon>Halomonadaceae</taxon>
        <taxon>Halomonas</taxon>
    </lineage>
</organism>
<reference evidence="1 2" key="1">
    <citation type="submission" date="2019-08" db="EMBL/GenBank/DDBJ databases">
        <title>Draft Genome Sequence of Halomonas eurihalina Isolated from Preserved Hide-surface.</title>
        <authorList>
            <person name="Hussain S.A."/>
            <person name="Xu A."/>
            <person name="Sarker M."/>
            <person name="Sommers C."/>
        </authorList>
    </citation>
    <scope>NUCLEOTIDE SEQUENCE [LARGE SCALE GENOMIC DNA]</scope>
    <source>
        <strain evidence="1 2">MS1</strain>
    </source>
</reference>
<dbReference type="RefSeq" id="WP_149320498.1">
    <property type="nucleotide sequence ID" value="NZ_JARWAH010000001.1"/>
</dbReference>
<proteinExistence type="predicted"/>
<sequence>MTTDRQSLAQQAGMLCNLPAFGRYLDARARRDKGLTREQLPDGTHNAEDAADAMRRACGVESRADLDRDEQAAAMFRRIVADFGRWKRRNEA</sequence>
<evidence type="ECO:0000313" key="1">
    <source>
        <dbReference type="EMBL" id="TZG41304.1"/>
    </source>
</evidence>
<name>A0A5D9DBJ3_HALER</name>
<accession>A0A5D9DBJ3</accession>